<keyword evidence="2" id="KW-1185">Reference proteome</keyword>
<accession>A0A1V6M192</accession>
<dbReference type="RefSeq" id="WP_230402436.1">
    <property type="nucleotide sequence ID" value="NZ_MJUW02000054.1"/>
</dbReference>
<evidence type="ECO:0000313" key="1">
    <source>
        <dbReference type="EMBL" id="OQD46172.1"/>
    </source>
</evidence>
<proteinExistence type="predicted"/>
<name>A0A1V6M192_9BACT</name>
<dbReference type="EMBL" id="MJUW02000054">
    <property type="protein sequence ID" value="OQD46172.1"/>
    <property type="molecule type" value="Genomic_DNA"/>
</dbReference>
<comment type="caution">
    <text evidence="1">The sequence shown here is derived from an EMBL/GenBank/DDBJ whole genome shotgun (WGS) entry which is preliminary data.</text>
</comment>
<sequence length="60" mass="7018">YLYAQGDIKEPTRLHDDPKIRTSEKIFHSLRSMTITITVTEIKFLNGAVWILPVLYDKKL</sequence>
<organism evidence="1 2">
    <name type="scientific">Candidatus Brocadia sapporoensis</name>
    <dbReference type="NCBI Taxonomy" id="392547"/>
    <lineage>
        <taxon>Bacteria</taxon>
        <taxon>Pseudomonadati</taxon>
        <taxon>Planctomycetota</taxon>
        <taxon>Candidatus Brocadiia</taxon>
        <taxon>Candidatus Brocadiales</taxon>
        <taxon>Candidatus Brocadiaceae</taxon>
        <taxon>Candidatus Brocadia</taxon>
    </lineage>
</organism>
<protein>
    <submittedName>
        <fullName evidence="1">Uncharacterized protein</fullName>
    </submittedName>
</protein>
<reference evidence="1 2" key="1">
    <citation type="journal article" date="2016" name="Genome Announc.">
        <title>Draft Genome Sequence of the Anaerobic Ammonium-Oxidizing Bacterium 'Candidatus Brocadia sp. 40'.</title>
        <authorList>
            <person name="Ali M."/>
            <person name="Haroon M.F."/>
            <person name="Narita Y."/>
            <person name="Zhang L."/>
            <person name="Rangel Shaw D."/>
            <person name="Okabe S."/>
            <person name="Saikaly P.E."/>
        </authorList>
    </citation>
    <scope>NUCLEOTIDE SEQUENCE [LARGE SCALE GENOMIC DNA]</scope>
    <source>
        <strain evidence="1 2">40</strain>
    </source>
</reference>
<evidence type="ECO:0000313" key="2">
    <source>
        <dbReference type="Proteomes" id="UP000242219"/>
    </source>
</evidence>
<dbReference type="AlphaFoldDB" id="A0A1V6M192"/>
<dbReference type="Proteomes" id="UP000242219">
    <property type="component" value="Unassembled WGS sequence"/>
</dbReference>
<gene>
    <name evidence="1" type="ORF">BIY37_04540</name>
</gene>
<feature type="non-terminal residue" evidence="1">
    <location>
        <position position="1"/>
    </location>
</feature>